<organism evidence="3 4">
    <name type="scientific">Coccomyxa subellipsoidea</name>
    <dbReference type="NCBI Taxonomy" id="248742"/>
    <lineage>
        <taxon>Eukaryota</taxon>
        <taxon>Viridiplantae</taxon>
        <taxon>Chlorophyta</taxon>
        <taxon>core chlorophytes</taxon>
        <taxon>Trebouxiophyceae</taxon>
        <taxon>Trebouxiophyceae incertae sedis</taxon>
        <taxon>Coccomyxaceae</taxon>
        <taxon>Coccomyxa</taxon>
    </lineage>
</organism>
<keyword evidence="4" id="KW-1185">Reference proteome</keyword>
<dbReference type="Pfam" id="PF13472">
    <property type="entry name" value="Lipase_GDSL_2"/>
    <property type="match status" value="1"/>
</dbReference>
<protein>
    <recommendedName>
        <fullName evidence="2">SGNH hydrolase-type esterase domain-containing protein</fullName>
    </recommendedName>
</protein>
<feature type="domain" description="SGNH hydrolase-type esterase" evidence="2">
    <location>
        <begin position="124"/>
        <end position="322"/>
    </location>
</feature>
<dbReference type="Gene3D" id="3.40.50.1110">
    <property type="entry name" value="SGNH hydrolase"/>
    <property type="match status" value="1"/>
</dbReference>
<proteinExistence type="predicted"/>
<keyword evidence="1" id="KW-0812">Transmembrane</keyword>
<gene>
    <name evidence="3" type="ORF">WJX75_003101</name>
</gene>
<evidence type="ECO:0000256" key="1">
    <source>
        <dbReference type="SAM" id="Phobius"/>
    </source>
</evidence>
<dbReference type="Proteomes" id="UP001491310">
    <property type="component" value="Unassembled WGS sequence"/>
</dbReference>
<dbReference type="SUPFAM" id="SSF52266">
    <property type="entry name" value="SGNH hydrolase"/>
    <property type="match status" value="1"/>
</dbReference>
<evidence type="ECO:0000259" key="2">
    <source>
        <dbReference type="Pfam" id="PF13472"/>
    </source>
</evidence>
<evidence type="ECO:0000313" key="3">
    <source>
        <dbReference type="EMBL" id="KAK9904818.1"/>
    </source>
</evidence>
<dbReference type="InterPro" id="IPR036514">
    <property type="entry name" value="SGNH_hydro_sf"/>
</dbReference>
<accession>A0ABR2YG85</accession>
<evidence type="ECO:0000313" key="4">
    <source>
        <dbReference type="Proteomes" id="UP001491310"/>
    </source>
</evidence>
<feature type="transmembrane region" description="Helical" evidence="1">
    <location>
        <begin position="55"/>
        <end position="74"/>
    </location>
</feature>
<name>A0ABR2YG85_9CHLO</name>
<comment type="caution">
    <text evidence="3">The sequence shown here is derived from an EMBL/GenBank/DDBJ whole genome shotgun (WGS) entry which is preliminary data.</text>
</comment>
<sequence length="338" mass="36322">MLAPLLTPRVSSGESQGLKTWAKAFSKSVSIHSDDSKRASMGQGEGGFWQRAGEYGLMFLLAMGMMFVLLLANGNAQFGHGRIMQPPWPQSRQDVPGWAALHMSYIDKIAQASAGQVLDVLMYGDTLVEAWRGTFLGEPSLRAQGCADIFHNQFGMKFRAAALGIAGDTTANLMWRLQNGEVVPGLRAGVVVVHIGYSDLTYASFQGDEHINSAANTTAVRAARIADYLAQALPGTTVLILGLLPRGDVTLHPDPAAFSLPSKFSAAVAKINAYLASFAESHSSRKHVRFLDCGAHFLAEDESRLDDELLPDGVQPNAAGMDALAQCLLPAIEDIRTH</sequence>
<dbReference type="InterPro" id="IPR013830">
    <property type="entry name" value="SGNH_hydro"/>
</dbReference>
<dbReference type="EMBL" id="JALJOT010000012">
    <property type="protein sequence ID" value="KAK9904818.1"/>
    <property type="molecule type" value="Genomic_DNA"/>
</dbReference>
<keyword evidence="1" id="KW-0472">Membrane</keyword>
<reference evidence="3 4" key="1">
    <citation type="journal article" date="2024" name="Nat. Commun.">
        <title>Phylogenomics reveals the evolutionary origins of lichenization in chlorophyte algae.</title>
        <authorList>
            <person name="Puginier C."/>
            <person name="Libourel C."/>
            <person name="Otte J."/>
            <person name="Skaloud P."/>
            <person name="Haon M."/>
            <person name="Grisel S."/>
            <person name="Petersen M."/>
            <person name="Berrin J.G."/>
            <person name="Delaux P.M."/>
            <person name="Dal Grande F."/>
            <person name="Keller J."/>
        </authorList>
    </citation>
    <scope>NUCLEOTIDE SEQUENCE [LARGE SCALE GENOMIC DNA]</scope>
    <source>
        <strain evidence="3 4">SAG 216-7</strain>
    </source>
</reference>
<keyword evidence="1" id="KW-1133">Transmembrane helix</keyword>